<name>Q7MAY6_PHOLL</name>
<dbReference type="RefSeq" id="WP_011148544.1">
    <property type="nucleotide sequence ID" value="NC_005126.1"/>
</dbReference>
<dbReference type="HOGENOM" id="CLU_2261127_0_0_6"/>
<dbReference type="GeneID" id="93366658"/>
<protein>
    <submittedName>
        <fullName evidence="1">Photorhabdus luminescens subsp. laumondii TTO1 complete genome segment 16/17</fullName>
    </submittedName>
</protein>
<dbReference type="STRING" id="243265.plu4463"/>
<reference evidence="2" key="1">
    <citation type="journal article" date="2003" name="Nat. Biotechnol.">
        <title>The genome sequence of the entomopathogenic bacterium Photorhabdus luminescens.</title>
        <authorList>
            <person name="Duchaud E."/>
            <person name="Rusniok C."/>
            <person name="Frangeul L."/>
            <person name="Buchrieser C."/>
            <person name="Givaudan A."/>
            <person name="Taourit S."/>
            <person name="Bocs S."/>
            <person name="Boursaux-Eude C."/>
            <person name="Chandler M."/>
            <person name="Charles J.-F."/>
            <person name="Dassa E."/>
            <person name="Derose R."/>
            <person name="Derzelle S."/>
            <person name="Freyssinet G."/>
            <person name="Gaudriault S."/>
            <person name="Medigue C."/>
            <person name="Lanois A."/>
            <person name="Powell K."/>
            <person name="Siguier P."/>
            <person name="Vincent R."/>
            <person name="Wingate V."/>
            <person name="Zouine M."/>
            <person name="Glaser P."/>
            <person name="Boemare N."/>
            <person name="Danchin A."/>
            <person name="Kunst F."/>
        </authorList>
    </citation>
    <scope>NUCLEOTIDE SEQUENCE [LARGE SCALE GENOMIC DNA]</scope>
    <source>
        <strain evidence="2">DSM 15139 / CIP 105565 / TT01</strain>
    </source>
</reference>
<dbReference type="AlphaFoldDB" id="Q7MAY6"/>
<dbReference type="KEGG" id="plu:plu4463"/>
<organism evidence="1 2">
    <name type="scientific">Photorhabdus laumondii subsp. laumondii (strain DSM 15139 / CIP 105565 / TT01)</name>
    <name type="common">Photorhabdus luminescens subsp. laumondii</name>
    <dbReference type="NCBI Taxonomy" id="243265"/>
    <lineage>
        <taxon>Bacteria</taxon>
        <taxon>Pseudomonadati</taxon>
        <taxon>Pseudomonadota</taxon>
        <taxon>Gammaproteobacteria</taxon>
        <taxon>Enterobacterales</taxon>
        <taxon>Morganellaceae</taxon>
        <taxon>Photorhabdus</taxon>
    </lineage>
</organism>
<gene>
    <name evidence="1" type="ordered locus">plu4463</name>
</gene>
<evidence type="ECO:0000313" key="1">
    <source>
        <dbReference type="EMBL" id="CAE16835.1"/>
    </source>
</evidence>
<evidence type="ECO:0000313" key="2">
    <source>
        <dbReference type="Proteomes" id="UP000002514"/>
    </source>
</evidence>
<sequence>MQVELAFIIERINFEQEIEGQKLSKPKYVQQLAVQKLLQQYAKILPIISDFYGGMVPGFISSLTKMNMSEAATQVILASLHNYWKLPNWFDEISQHLRKMWGV</sequence>
<proteinExistence type="predicted"/>
<dbReference type="Proteomes" id="UP000002514">
    <property type="component" value="Chromosome"/>
</dbReference>
<keyword evidence="2" id="KW-1185">Reference proteome</keyword>
<accession>Q7MAY6</accession>
<dbReference type="EMBL" id="BX571874">
    <property type="protein sequence ID" value="CAE16835.1"/>
    <property type="molecule type" value="Genomic_DNA"/>
</dbReference>